<dbReference type="InterPro" id="IPR016032">
    <property type="entry name" value="Sig_transdc_resp-reg_C-effctor"/>
</dbReference>
<dbReference type="InterPro" id="IPR000792">
    <property type="entry name" value="Tscrpt_reg_LuxR_C"/>
</dbReference>
<evidence type="ECO:0000259" key="2">
    <source>
        <dbReference type="PROSITE" id="PS51831"/>
    </source>
</evidence>
<evidence type="ECO:0000259" key="1">
    <source>
        <dbReference type="PROSITE" id="PS50043"/>
    </source>
</evidence>
<dbReference type="OrthoDB" id="9802066at2"/>
<evidence type="ECO:0000259" key="3">
    <source>
        <dbReference type="PROSITE" id="PS51832"/>
    </source>
</evidence>
<dbReference type="CDD" id="cd00077">
    <property type="entry name" value="HDc"/>
    <property type="match status" value="2"/>
</dbReference>
<keyword evidence="5" id="KW-1185">Reference proteome</keyword>
<gene>
    <name evidence="4" type="ORF">EIY87_40735</name>
</gene>
<dbReference type="GO" id="GO:0003677">
    <property type="term" value="F:DNA binding"/>
    <property type="evidence" value="ECO:0007669"/>
    <property type="project" value="InterPro"/>
</dbReference>
<dbReference type="Pfam" id="PF13487">
    <property type="entry name" value="HD_5"/>
    <property type="match status" value="1"/>
</dbReference>
<feature type="domain" description="HD" evidence="2">
    <location>
        <begin position="275"/>
        <end position="397"/>
    </location>
</feature>
<dbReference type="Pfam" id="PF00196">
    <property type="entry name" value="GerE"/>
    <property type="match status" value="1"/>
</dbReference>
<dbReference type="PROSITE" id="PS51831">
    <property type="entry name" value="HD"/>
    <property type="match status" value="1"/>
</dbReference>
<dbReference type="CDD" id="cd06170">
    <property type="entry name" value="LuxR_C_like"/>
    <property type="match status" value="1"/>
</dbReference>
<comment type="caution">
    <text evidence="4">The sequence shown here is derived from an EMBL/GenBank/DDBJ whole genome shotgun (WGS) entry which is preliminary data.</text>
</comment>
<feature type="domain" description="HTH luxR-type" evidence="1">
    <location>
        <begin position="444"/>
        <end position="509"/>
    </location>
</feature>
<dbReference type="EMBL" id="RSEC01000061">
    <property type="protein sequence ID" value="RSD09366.1"/>
    <property type="molecule type" value="Genomic_DNA"/>
</dbReference>
<dbReference type="PROSITE" id="PS51832">
    <property type="entry name" value="HD_GYP"/>
    <property type="match status" value="2"/>
</dbReference>
<feature type="domain" description="HD-GYP" evidence="3">
    <location>
        <begin position="253"/>
        <end position="449"/>
    </location>
</feature>
<dbReference type="SUPFAM" id="SSF109604">
    <property type="entry name" value="HD-domain/PDEase-like"/>
    <property type="match status" value="2"/>
</dbReference>
<dbReference type="AlphaFoldDB" id="A0A3R9DT14"/>
<dbReference type="GO" id="GO:0006355">
    <property type="term" value="P:regulation of DNA-templated transcription"/>
    <property type="evidence" value="ECO:0007669"/>
    <property type="project" value="InterPro"/>
</dbReference>
<evidence type="ECO:0000313" key="4">
    <source>
        <dbReference type="EMBL" id="RSD09366.1"/>
    </source>
</evidence>
<dbReference type="PRINTS" id="PR00038">
    <property type="entry name" value="HTHLUXR"/>
</dbReference>
<protein>
    <submittedName>
        <fullName evidence="4">HD domain-containing protein</fullName>
    </submittedName>
</protein>
<dbReference type="Proteomes" id="UP000267081">
    <property type="component" value="Unassembled WGS sequence"/>
</dbReference>
<dbReference type="InterPro" id="IPR037522">
    <property type="entry name" value="HD_GYP_dom"/>
</dbReference>
<feature type="domain" description="HD-GYP" evidence="3">
    <location>
        <begin position="3"/>
        <end position="237"/>
    </location>
</feature>
<name>A0A3R9DT14_9PSEU</name>
<dbReference type="InterPro" id="IPR036388">
    <property type="entry name" value="WH-like_DNA-bd_sf"/>
</dbReference>
<proteinExistence type="predicted"/>
<dbReference type="InterPro" id="IPR006674">
    <property type="entry name" value="HD_domain"/>
</dbReference>
<sequence length="519" mass="55130">MAVQPSRAEVLAALSLAIDLGLGQPMEHMLRSALLATRLADRLGLDDEQRATTYYATLVAWIGCHADSHELARWFGDDIAFRAATYRVNWTGLPFLRLLATHVGRDKAPLARGVLAAVFLAGVRGRMAALIHSHCTSAARLADRLGLGGAVRDALACTFERWDGSGLPAGARGDQLPIEMRVVHLAEVAEVHLRRGGPDAAVALAEARAGSQFDPAVVAAFTAAAPEIFAGLLDEDVWTAALGQAPDRDRTLTEPELDELLTAIGDFADLKCPFAIGHSRGVAGLAAEAARRAGLSEADTRLVRRAGLVHDLGRLGVPNSVWEKPGPLTEAERERVRLHPYLTGRILRRVKGLADVAAVAAAHHERLDGSGYPLGAGGAALTPCARLLAAADVYHALREPRPHRPARDAVDAAEILRQHAREARLDAHAVEAVLLAAGHPARRRASYPAGLTAREAEVLRLLAGGGSNREIARALSISEKTVRNHVEHIYAKAGVTNRTGAGLFALEHGITSAFPAAGR</sequence>
<dbReference type="PANTHER" id="PTHR45228">
    <property type="entry name" value="CYCLIC DI-GMP PHOSPHODIESTERASE TM_0186-RELATED"/>
    <property type="match status" value="1"/>
</dbReference>
<dbReference type="InterPro" id="IPR052020">
    <property type="entry name" value="Cyclic_di-GMP/3'3'-cGAMP_PDE"/>
</dbReference>
<dbReference type="SUPFAM" id="SSF46894">
    <property type="entry name" value="C-terminal effector domain of the bipartite response regulators"/>
    <property type="match status" value="1"/>
</dbReference>
<dbReference type="Gene3D" id="1.10.3210.10">
    <property type="entry name" value="Hypothetical protein af1432"/>
    <property type="match status" value="2"/>
</dbReference>
<dbReference type="Gene3D" id="1.10.10.10">
    <property type="entry name" value="Winged helix-like DNA-binding domain superfamily/Winged helix DNA-binding domain"/>
    <property type="match status" value="1"/>
</dbReference>
<accession>A0A3R9DT14</accession>
<dbReference type="SMART" id="SM00421">
    <property type="entry name" value="HTH_LUXR"/>
    <property type="match status" value="1"/>
</dbReference>
<dbReference type="RefSeq" id="WP_125315302.1">
    <property type="nucleotide sequence ID" value="NZ_RSEC01000061.1"/>
</dbReference>
<dbReference type="SMART" id="SM00471">
    <property type="entry name" value="HDc"/>
    <property type="match status" value="1"/>
</dbReference>
<dbReference type="PROSITE" id="PS50043">
    <property type="entry name" value="HTH_LUXR_2"/>
    <property type="match status" value="1"/>
</dbReference>
<reference evidence="4 5" key="1">
    <citation type="submission" date="2018-12" db="EMBL/GenBank/DDBJ databases">
        <title>Amycolatopsis eburnea sp. nov. actinomycete associate with arbuscular mycorrhiza fungal spore.</title>
        <authorList>
            <person name="Lumyong S."/>
            <person name="Chaiya L."/>
        </authorList>
    </citation>
    <scope>NUCLEOTIDE SEQUENCE [LARGE SCALE GENOMIC DNA]</scope>
    <source>
        <strain evidence="4 5">GLM-1</strain>
    </source>
</reference>
<organism evidence="4 5">
    <name type="scientific">Amycolatopsis eburnea</name>
    <dbReference type="NCBI Taxonomy" id="2267691"/>
    <lineage>
        <taxon>Bacteria</taxon>
        <taxon>Bacillati</taxon>
        <taxon>Actinomycetota</taxon>
        <taxon>Actinomycetes</taxon>
        <taxon>Pseudonocardiales</taxon>
        <taxon>Pseudonocardiaceae</taxon>
        <taxon>Amycolatopsis</taxon>
    </lineage>
</organism>
<evidence type="ECO:0000313" key="5">
    <source>
        <dbReference type="Proteomes" id="UP000267081"/>
    </source>
</evidence>
<dbReference type="InterPro" id="IPR003607">
    <property type="entry name" value="HD/PDEase_dom"/>
</dbReference>
<dbReference type="PROSITE" id="PS00622">
    <property type="entry name" value="HTH_LUXR_1"/>
    <property type="match status" value="1"/>
</dbReference>